<evidence type="ECO:0000256" key="2">
    <source>
        <dbReference type="ARBA" id="ARBA00022679"/>
    </source>
</evidence>
<comment type="function">
    <text evidence="3">Protein-arginine rhamnosyltransferase that catalyzes the transfer of a single rhamnose to elongation factor P (EF-P) on 'Lys-32', a modification required for EF-P-dependent rescue of polyproline stalled ribosomes.</text>
</comment>
<dbReference type="STRING" id="637905.SVI_2032"/>
<evidence type="ECO:0000256" key="4">
    <source>
        <dbReference type="ARBA" id="ARBA00024346"/>
    </source>
</evidence>
<dbReference type="GO" id="GO:0106361">
    <property type="term" value="F:protein-arginine rhamnosyltransferase activity"/>
    <property type="evidence" value="ECO:0007669"/>
    <property type="project" value="InterPro"/>
</dbReference>
<dbReference type="EMBL" id="AP011177">
    <property type="protein sequence ID" value="BAJ02003.1"/>
    <property type="molecule type" value="Genomic_DNA"/>
</dbReference>
<dbReference type="eggNOG" id="COG4394">
    <property type="taxonomic scope" value="Bacteria"/>
</dbReference>
<evidence type="ECO:0000313" key="9">
    <source>
        <dbReference type="Proteomes" id="UP000002350"/>
    </source>
</evidence>
<protein>
    <recommendedName>
        <fullName evidence="5">Protein-arginine rhamnosyltransferase</fullName>
    </recommendedName>
    <alternativeName>
        <fullName evidence="6">EF-P arginine rhamnosyltransferase</fullName>
    </alternativeName>
</protein>
<dbReference type="Pfam" id="PF10093">
    <property type="entry name" value="EarP"/>
    <property type="match status" value="1"/>
</dbReference>
<sequence>MTKPLSSSGPSGHWDIFCTVIDNYGDIGVTWRLAKQLVHDFGIDVRLWVDDLKSFAHILPGLDVSLPRQEVMGVRIYHWRQPLPEQWQAGDVLIEAFACTCQYLYWNS</sequence>
<evidence type="ECO:0000256" key="3">
    <source>
        <dbReference type="ARBA" id="ARBA00024303"/>
    </source>
</evidence>
<dbReference type="HOGENOM" id="CLU_2195141_0_0_6"/>
<comment type="similarity">
    <text evidence="4">Belongs to the glycosyltransferase 104 family.</text>
</comment>
<keyword evidence="9" id="KW-1185">Reference proteome</keyword>
<evidence type="ECO:0000256" key="1">
    <source>
        <dbReference type="ARBA" id="ARBA00022676"/>
    </source>
</evidence>
<dbReference type="AlphaFoldDB" id="D4ZK04"/>
<evidence type="ECO:0000256" key="6">
    <source>
        <dbReference type="ARBA" id="ARBA00030025"/>
    </source>
</evidence>
<evidence type="ECO:0000256" key="7">
    <source>
        <dbReference type="ARBA" id="ARBA00048472"/>
    </source>
</evidence>
<proteinExistence type="inferred from homology"/>
<name>D4ZK04_SHEVD</name>
<organism evidence="8 9">
    <name type="scientific">Shewanella violacea (strain JCM 10179 / CIP 106290 / LMG 19151 / DSS12)</name>
    <dbReference type="NCBI Taxonomy" id="637905"/>
    <lineage>
        <taxon>Bacteria</taxon>
        <taxon>Pseudomonadati</taxon>
        <taxon>Pseudomonadota</taxon>
        <taxon>Gammaproteobacteria</taxon>
        <taxon>Alteromonadales</taxon>
        <taxon>Shewanellaceae</taxon>
        <taxon>Shewanella</taxon>
    </lineage>
</organism>
<evidence type="ECO:0000256" key="5">
    <source>
        <dbReference type="ARBA" id="ARBA00024416"/>
    </source>
</evidence>
<dbReference type="InterPro" id="IPR016633">
    <property type="entry name" value="EarP"/>
</dbReference>
<keyword evidence="1" id="KW-0328">Glycosyltransferase</keyword>
<accession>D4ZK04</accession>
<keyword evidence="2" id="KW-0808">Transferase</keyword>
<evidence type="ECO:0000313" key="8">
    <source>
        <dbReference type="EMBL" id="BAJ02003.1"/>
    </source>
</evidence>
<dbReference type="Proteomes" id="UP000002350">
    <property type="component" value="Chromosome"/>
</dbReference>
<comment type="catalytic activity">
    <reaction evidence="7">
        <text>dTDP-beta-L-rhamnose + L-arginyl-[protein] = N(omega)-(alpha-L-rhamnosyl)-L-arginyl-[protein] + dTDP + H(+)</text>
        <dbReference type="Rhea" id="RHEA:66692"/>
        <dbReference type="Rhea" id="RHEA-COMP:10532"/>
        <dbReference type="Rhea" id="RHEA-COMP:17096"/>
        <dbReference type="ChEBI" id="CHEBI:15378"/>
        <dbReference type="ChEBI" id="CHEBI:29965"/>
        <dbReference type="ChEBI" id="CHEBI:57510"/>
        <dbReference type="ChEBI" id="CHEBI:58369"/>
        <dbReference type="ChEBI" id="CHEBI:167445"/>
    </reaction>
    <physiologicalReaction direction="left-to-right" evidence="7">
        <dbReference type="Rhea" id="RHEA:66693"/>
    </physiologicalReaction>
</comment>
<reference evidence="9" key="1">
    <citation type="journal article" date="2010" name="Mol. Biosyst.">
        <title>Complete genome sequence and comparative analysis of Shewanella violacea, a psychrophilic and piezophilic bacterium from deep sea floor sediments.</title>
        <authorList>
            <person name="Aono E."/>
            <person name="Baba T."/>
            <person name="Ara T."/>
            <person name="Nishi T."/>
            <person name="Nakamichi T."/>
            <person name="Inamoto E."/>
            <person name="Toyonaga H."/>
            <person name="Hasegawa M."/>
            <person name="Takai Y."/>
            <person name="Okumura Y."/>
            <person name="Baba M."/>
            <person name="Tomita M."/>
            <person name="Kato C."/>
            <person name="Oshima T."/>
            <person name="Nakasone K."/>
            <person name="Mori H."/>
        </authorList>
    </citation>
    <scope>NUCLEOTIDE SEQUENCE [LARGE SCALE GENOMIC DNA]</scope>
    <source>
        <strain evidence="9">JCM 10179 / CIP 106290 / LMG 19151 / DSS12</strain>
    </source>
</reference>
<gene>
    <name evidence="8" type="ordered locus">SVI_2032</name>
</gene>
<dbReference type="KEGG" id="svo:SVI_2032"/>